<dbReference type="AlphaFoldDB" id="A0AAW0IS11"/>
<gene>
    <name evidence="2" type="ORF">CFP56_043551</name>
</gene>
<dbReference type="Proteomes" id="UP000237347">
    <property type="component" value="Unassembled WGS sequence"/>
</dbReference>
<proteinExistence type="predicted"/>
<feature type="transmembrane region" description="Helical" evidence="1">
    <location>
        <begin position="153"/>
        <end position="179"/>
    </location>
</feature>
<keyword evidence="1" id="KW-0812">Transmembrane</keyword>
<keyword evidence="3" id="KW-1185">Reference proteome</keyword>
<keyword evidence="1" id="KW-0472">Membrane</keyword>
<feature type="transmembrane region" description="Helical" evidence="1">
    <location>
        <begin position="104"/>
        <end position="122"/>
    </location>
</feature>
<protein>
    <submittedName>
        <fullName evidence="2">Uncharacterized protein</fullName>
    </submittedName>
</protein>
<keyword evidence="1" id="KW-1133">Transmembrane helix</keyword>
<organism evidence="2 3">
    <name type="scientific">Quercus suber</name>
    <name type="common">Cork oak</name>
    <dbReference type="NCBI Taxonomy" id="58331"/>
    <lineage>
        <taxon>Eukaryota</taxon>
        <taxon>Viridiplantae</taxon>
        <taxon>Streptophyta</taxon>
        <taxon>Embryophyta</taxon>
        <taxon>Tracheophyta</taxon>
        <taxon>Spermatophyta</taxon>
        <taxon>Magnoliopsida</taxon>
        <taxon>eudicotyledons</taxon>
        <taxon>Gunneridae</taxon>
        <taxon>Pentapetalae</taxon>
        <taxon>rosids</taxon>
        <taxon>fabids</taxon>
        <taxon>Fagales</taxon>
        <taxon>Fagaceae</taxon>
        <taxon>Quercus</taxon>
    </lineage>
</organism>
<sequence length="239" mass="26563">MHFIRSLGKKDPLMFQTVRDQVVNGDYEGAMDKKVHFGPSPIQRYFAGENIPSNFPKQEFESHIGDLGCVWFFRWDYDLRSGDLGWVLDCDSGSASSSSSIIEVPVLFGFLALLVPCFFVDYQPLLSHHPSTLILTLQHFPIKTLPTSSFLSLYSAFFSSVIEVPVLLAFLLCLSPLLLCRLPSTFTSMASACSKTTSLPPKRGQIKAQIFRSFVKIVVFVALKVVEAVKSITIIRGGS</sequence>
<reference evidence="2 3" key="1">
    <citation type="journal article" date="2018" name="Sci. Data">
        <title>The draft genome sequence of cork oak.</title>
        <authorList>
            <person name="Ramos A.M."/>
            <person name="Usie A."/>
            <person name="Barbosa P."/>
            <person name="Barros P.M."/>
            <person name="Capote T."/>
            <person name="Chaves I."/>
            <person name="Simoes F."/>
            <person name="Abreu I."/>
            <person name="Carrasquinho I."/>
            <person name="Faro C."/>
            <person name="Guimaraes J.B."/>
            <person name="Mendonca D."/>
            <person name="Nobrega F."/>
            <person name="Rodrigues L."/>
            <person name="Saibo N.J.M."/>
            <person name="Varela M.C."/>
            <person name="Egas C."/>
            <person name="Matos J."/>
            <person name="Miguel C.M."/>
            <person name="Oliveira M.M."/>
            <person name="Ricardo C.P."/>
            <person name="Goncalves S."/>
        </authorList>
    </citation>
    <scope>NUCLEOTIDE SEQUENCE [LARGE SCALE GENOMIC DNA]</scope>
    <source>
        <strain evidence="3">cv. HL8</strain>
    </source>
</reference>
<accession>A0AAW0IS11</accession>
<evidence type="ECO:0000256" key="1">
    <source>
        <dbReference type="SAM" id="Phobius"/>
    </source>
</evidence>
<dbReference type="EMBL" id="PKMF04000914">
    <property type="protein sequence ID" value="KAK7816906.1"/>
    <property type="molecule type" value="Genomic_DNA"/>
</dbReference>
<evidence type="ECO:0000313" key="2">
    <source>
        <dbReference type="EMBL" id="KAK7816906.1"/>
    </source>
</evidence>
<evidence type="ECO:0000313" key="3">
    <source>
        <dbReference type="Proteomes" id="UP000237347"/>
    </source>
</evidence>
<comment type="caution">
    <text evidence="2">The sequence shown here is derived from an EMBL/GenBank/DDBJ whole genome shotgun (WGS) entry which is preliminary data.</text>
</comment>
<name>A0AAW0IS11_QUESU</name>